<dbReference type="Pfam" id="PF00249">
    <property type="entry name" value="Myb_DNA-binding"/>
    <property type="match status" value="1"/>
</dbReference>
<protein>
    <submittedName>
        <fullName evidence="3">Chromatin complexes subunit BAP18</fullName>
    </submittedName>
</protein>
<dbReference type="PANTHER" id="PTHR21397:SF2">
    <property type="entry name" value="CHROMATIN COMPLEXES SUBUNIT BAP18"/>
    <property type="match status" value="1"/>
</dbReference>
<dbReference type="AlphaFoldDB" id="A0A8D8H2S2"/>
<evidence type="ECO:0000313" key="3">
    <source>
        <dbReference type="EMBL" id="CAG6527159.1"/>
    </source>
</evidence>
<dbReference type="CDD" id="cd00167">
    <property type="entry name" value="SANT"/>
    <property type="match status" value="1"/>
</dbReference>
<proteinExistence type="predicted"/>
<comment type="subcellular location">
    <subcellularLocation>
        <location evidence="1">Nucleus</location>
    </subcellularLocation>
</comment>
<evidence type="ECO:0000256" key="1">
    <source>
        <dbReference type="ARBA" id="ARBA00004123"/>
    </source>
</evidence>
<dbReference type="Gene3D" id="1.10.10.60">
    <property type="entry name" value="Homeodomain-like"/>
    <property type="match status" value="1"/>
</dbReference>
<dbReference type="FunFam" id="1.10.10.60:FF:000452">
    <property type="entry name" value="Chromatin complexes subunit BAP18"/>
    <property type="match status" value="1"/>
</dbReference>
<dbReference type="GO" id="GO:0016589">
    <property type="term" value="C:NURF complex"/>
    <property type="evidence" value="ECO:0007669"/>
    <property type="project" value="TreeGrafter"/>
</dbReference>
<dbReference type="EMBL" id="HBUE01300925">
    <property type="protein sequence ID" value="CAG6578880.1"/>
    <property type="molecule type" value="Transcribed_RNA"/>
</dbReference>
<dbReference type="InterPro" id="IPR001005">
    <property type="entry name" value="SANT/Myb"/>
</dbReference>
<organism evidence="3">
    <name type="scientific">Culex pipiens</name>
    <name type="common">House mosquito</name>
    <dbReference type="NCBI Taxonomy" id="7175"/>
    <lineage>
        <taxon>Eukaryota</taxon>
        <taxon>Metazoa</taxon>
        <taxon>Ecdysozoa</taxon>
        <taxon>Arthropoda</taxon>
        <taxon>Hexapoda</taxon>
        <taxon>Insecta</taxon>
        <taxon>Pterygota</taxon>
        <taxon>Neoptera</taxon>
        <taxon>Endopterygota</taxon>
        <taxon>Diptera</taxon>
        <taxon>Nematocera</taxon>
        <taxon>Culicoidea</taxon>
        <taxon>Culicidae</taxon>
        <taxon>Culicinae</taxon>
        <taxon>Culicini</taxon>
        <taxon>Culex</taxon>
        <taxon>Culex</taxon>
    </lineage>
</organism>
<accession>A0A8D8H2S2</accession>
<reference evidence="3" key="1">
    <citation type="submission" date="2021-05" db="EMBL/GenBank/DDBJ databases">
        <authorList>
            <person name="Alioto T."/>
            <person name="Alioto T."/>
            <person name="Gomez Garrido J."/>
        </authorList>
    </citation>
    <scope>NUCLEOTIDE SEQUENCE</scope>
</reference>
<dbReference type="EMBL" id="HBUE01194936">
    <property type="protein sequence ID" value="CAG6527159.1"/>
    <property type="molecule type" value="Transcribed_RNA"/>
</dbReference>
<dbReference type="PANTHER" id="PTHR21397">
    <property type="entry name" value="CHROMATIN COMPLEXES SUBUNIT BAP18-RELATED"/>
    <property type="match status" value="1"/>
</dbReference>
<dbReference type="GO" id="GO:0071339">
    <property type="term" value="C:MLL1 complex"/>
    <property type="evidence" value="ECO:0007669"/>
    <property type="project" value="TreeGrafter"/>
</dbReference>
<feature type="domain" description="Myb-like" evidence="2">
    <location>
        <begin position="39"/>
        <end position="76"/>
    </location>
</feature>
<dbReference type="SUPFAM" id="SSF46689">
    <property type="entry name" value="Homeodomain-like"/>
    <property type="match status" value="1"/>
</dbReference>
<dbReference type="EMBL" id="HBUE01013502">
    <property type="protein sequence ID" value="CAG6449562.1"/>
    <property type="molecule type" value="Transcribed_RNA"/>
</dbReference>
<dbReference type="InterPro" id="IPR009057">
    <property type="entry name" value="Homeodomain-like_sf"/>
</dbReference>
<name>A0A8D8H2S2_CULPI</name>
<sequence length="210" mass="23070">MNSATKVGEIFTAAGAAFNRLGELTMQLHPSSDSPTGSKWTDEEIEMLRSAVTRFSEDLNKVSQRIKGRTVSQIRQTLKKKAFEDAGIQIKQQPPQQQQPQQQQVQVQVQVQQQQLSTPPAQTILVQQQPQTVQPATSGTDQQTTLIVKQEDLDAAAGTAVATQEYLNKPSDMMMTLNRLNVQESEADVEGLSSSEVKMEFEPGAEEVAG</sequence>
<evidence type="ECO:0000259" key="2">
    <source>
        <dbReference type="Pfam" id="PF00249"/>
    </source>
</evidence>